<dbReference type="InterPro" id="IPR032675">
    <property type="entry name" value="LRR_dom_sf"/>
</dbReference>
<dbReference type="Proteomes" id="UP001057375">
    <property type="component" value="Unassembled WGS sequence"/>
</dbReference>
<proteinExistence type="predicted"/>
<feature type="non-terminal residue" evidence="3">
    <location>
        <position position="1"/>
    </location>
</feature>
<gene>
    <name evidence="3" type="ORF">ADUPG1_008824</name>
</gene>
<comment type="caution">
    <text evidence="3">The sequence shown here is derived from an EMBL/GenBank/DDBJ whole genome shotgun (WGS) entry which is preliminary data.</text>
</comment>
<feature type="non-terminal residue" evidence="3">
    <location>
        <position position="1788"/>
    </location>
</feature>
<dbReference type="PROSITE" id="PS51450">
    <property type="entry name" value="LRR"/>
    <property type="match status" value="3"/>
</dbReference>
<accession>A0ABQ5KW88</accession>
<evidence type="ECO:0000256" key="2">
    <source>
        <dbReference type="ARBA" id="ARBA00022737"/>
    </source>
</evidence>
<dbReference type="PANTHER" id="PTHR45617:SF165">
    <property type="entry name" value="COMMON DPR-INTERACTING PROTEIN-RELATED"/>
    <property type="match status" value="1"/>
</dbReference>
<dbReference type="SUPFAM" id="SSF52058">
    <property type="entry name" value="L domain-like"/>
    <property type="match status" value="2"/>
</dbReference>
<evidence type="ECO:0008006" key="5">
    <source>
        <dbReference type="Google" id="ProtNLM"/>
    </source>
</evidence>
<evidence type="ECO:0000256" key="1">
    <source>
        <dbReference type="ARBA" id="ARBA00022614"/>
    </source>
</evidence>
<evidence type="ECO:0000313" key="3">
    <source>
        <dbReference type="EMBL" id="GKT35724.1"/>
    </source>
</evidence>
<keyword evidence="1" id="KW-0433">Leucine-rich repeat</keyword>
<organism evidence="3 4">
    <name type="scientific">Aduncisulcus paluster</name>
    <dbReference type="NCBI Taxonomy" id="2918883"/>
    <lineage>
        <taxon>Eukaryota</taxon>
        <taxon>Metamonada</taxon>
        <taxon>Carpediemonas-like organisms</taxon>
        <taxon>Aduncisulcus</taxon>
    </lineage>
</organism>
<sequence length="1788" mass="197211">CASIAKTSGSVETEDLTCYTIHDDMIRNYLKGVSSGCIASEDDIESNGIISVATLRSKLECASLSLSDVVSYSSVSSVNDITTLQGLEYAQGVDSDTDTPIGLTSLTLDGYDLSGDINDNAEYDKLVVQILAKAVTFGNIDSGLTHLSVSECGLSAITDVLDLTPRANGDSVTQPFKLTYLDLSNNSISDVSVLLTSDLFPADALTTLDISSNNICDIDNVVTDLQSKFTNLSTLIYSDQTCHCSATLTSSDHEVCREAYPDRWTVECWDGFYLDMTTMECVEAITDDEILRAEVCRREPNMMPILANPLHNITCGCRAPWYGDNCDQLYQIYLPSSNLRRWICGIFNNTWSSLCDMSEYQFAEVDRIACSQSRIHTLEGTEYAIGAALISFSNNPIYSVPDAYQYQTDKVRFLFGKTRPATMYEPPNITDLSWLEYFNRLDYAEFSGNSSIYDGSVYFKNISMRYYIPSRGDALTPICRSETDSDYWEFIRYIFPGIDYNYTDYQYYYLPYNSCELNSNANSTPWNCERTGPESSCPSMYLNEVYNPITETKECAQIAKQVGSAANSDLICYTIHDDQIRTALIANNLKNNSDDLESTGIISVPTLRSNITRSYSFNLGEDVSDMSSVTTLKGLEYAQGRDLATGYEAKTNAGLLHLNLNGYDLSYEREGSEYDRFVVRTLAKAVFKDTITYYGAVSYINTGLETISLSGCNLIKIEDVIDTRPPLKRDNFTAPFKLTDIDLSTNAIHDVSVFFSTEMFPQDVLTTVDLSENLICDTDGVVAYFEAYFTNLLSIDISDQGACPCSSHTPYASGSFDDHWTCTLRADGLYHRRCWNGYYLDLSTNKCVKACKNGYVLDDSVPDANGHPTCVSDTENVFVLHAIDNVARCNVCLNKSDRNLIPVMKYGDEGVTCGCIPGLYGDYCEYVFIPDRNLKTAVYFTLNGNPNYTEAEASEFDVLGTDISLMDMHTSLDSLEAHDISSFEGLQFATSLEDLFIYGDESSNTNNGYPIGDTDLNYLPDSLVNLVLSRVDLMENSDFSRFFNLVTLDISENPNYNLTQFSTFPVETLIQLNMDFNTSLSSVALYYVAELSNLVAFTCDSCNISDPSYLYILNGTLTVLSIPNNYVCGFDQLAILKDMFYKVSPLEIDNQSCQCDIEFDTSEAFAANKVCSETKPGSTAWYVVCASDSYISYTDASTFSCSSPLNSDNTTYGCAGGCAYGYECRKDSESDPPACQQVIVDVELHSCVADMFGDDETHVIVGTASDGVSELMLFSVASLKTLVSVFDIESDTYSPILSCNQKSLENLYGLNHLINVKHIELNGSGISDSGYLEALTSMTNLYRLYLASNPSLTFLPDISNVPLEILSLTSCTSLELPCTEDISQLLPQTIKRLLLYNMPLLTQTSFDAQIGVDNLPELEYLVIGNSNNIESIGSINPSIIKLFIFNMNVPINLQEDLNLLTELQVLNLTNLNGFTSIPDLSACRNTLGTLVISNNPDITSLVPLAEVSMSVLDHVQLYGCSVSDLSPLFDMQTILSVQASNNNICLGSNSDEVLAAKFYNYGNVDFNLDLGTDLTTSQSCQCSSIAYDIDSTYNPITDNIVCSETKPGSIAWYVVCASDSFTTYTDASTFTCTQPESATTNCSGGCEYGYECRYLGDDDNGDSEASCQPVIVDDNLRQYIADNLINDSTHMDDSDSSIAPKFSVASLRNISYPAVIDFDGSALLDSDRVCLLDGIEHLTSLSGILLPHHQVESPELLIWLNNIDTISFANNPSDGFSDLSFICSLHSL</sequence>
<dbReference type="Gene3D" id="3.80.10.10">
    <property type="entry name" value="Ribonuclease Inhibitor"/>
    <property type="match status" value="4"/>
</dbReference>
<protein>
    <recommendedName>
        <fullName evidence="5">EGF-like domain-containing protein</fullName>
    </recommendedName>
</protein>
<dbReference type="InterPro" id="IPR001611">
    <property type="entry name" value="Leu-rich_rpt"/>
</dbReference>
<keyword evidence="2" id="KW-0677">Repeat</keyword>
<evidence type="ECO:0000313" key="4">
    <source>
        <dbReference type="Proteomes" id="UP001057375"/>
    </source>
</evidence>
<dbReference type="EMBL" id="BQXS01011051">
    <property type="protein sequence ID" value="GKT35724.1"/>
    <property type="molecule type" value="Genomic_DNA"/>
</dbReference>
<keyword evidence="4" id="KW-1185">Reference proteome</keyword>
<name>A0ABQ5KW88_9EUKA</name>
<reference evidence="3" key="1">
    <citation type="submission" date="2022-03" db="EMBL/GenBank/DDBJ databases">
        <title>Draft genome sequence of Aduncisulcus paluster, a free-living microaerophilic Fornicata.</title>
        <authorList>
            <person name="Yuyama I."/>
            <person name="Kume K."/>
            <person name="Tamura T."/>
            <person name="Inagaki Y."/>
            <person name="Hashimoto T."/>
        </authorList>
    </citation>
    <scope>NUCLEOTIDE SEQUENCE</scope>
    <source>
        <strain evidence="3">NY0171</strain>
    </source>
</reference>
<dbReference type="PANTHER" id="PTHR45617">
    <property type="entry name" value="LEUCINE RICH REPEAT FAMILY PROTEIN"/>
    <property type="match status" value="1"/>
</dbReference>